<gene>
    <name evidence="1" type="ORF">FKY71_18355</name>
</gene>
<protein>
    <submittedName>
        <fullName evidence="1">BrnT family toxin</fullName>
    </submittedName>
</protein>
<dbReference type="Proteomes" id="UP000315400">
    <property type="component" value="Unassembled WGS sequence"/>
</dbReference>
<dbReference type="Gene3D" id="3.10.450.530">
    <property type="entry name" value="Ribonuclease toxin, BrnT, of type II toxin-antitoxin system"/>
    <property type="match status" value="1"/>
</dbReference>
<proteinExistence type="predicted"/>
<dbReference type="EMBL" id="VIFK01000489">
    <property type="protein sequence ID" value="TQE93178.1"/>
    <property type="molecule type" value="Genomic_DNA"/>
</dbReference>
<dbReference type="AlphaFoldDB" id="A0A540V8V8"/>
<reference evidence="1 2" key="1">
    <citation type="submission" date="2019-06" db="EMBL/GenBank/DDBJ databases">
        <title>Metagenome assembled Genome of Spiribacter salinus SL48-SHIP from the microbial mat of Salt Lake 48 (Novosibirsk region, Russia).</title>
        <authorList>
            <person name="Shipova A."/>
            <person name="Rozanov A.S."/>
            <person name="Bryanskaya A.V."/>
            <person name="Peltek S.E."/>
        </authorList>
    </citation>
    <scope>NUCLEOTIDE SEQUENCE [LARGE SCALE GENOMIC DNA]</scope>
    <source>
        <strain evidence="1">SL48-SHIP-2</strain>
    </source>
</reference>
<accession>A0A540V8V8</accession>
<dbReference type="InterPro" id="IPR007460">
    <property type="entry name" value="BrnT_toxin"/>
</dbReference>
<comment type="caution">
    <text evidence="1">The sequence shown here is derived from an EMBL/GenBank/DDBJ whole genome shotgun (WGS) entry which is preliminary data.</text>
</comment>
<dbReference type="InterPro" id="IPR038573">
    <property type="entry name" value="BrnT_sf"/>
</dbReference>
<organism evidence="1 2">
    <name type="scientific">Spiribacter salinus</name>
    <dbReference type="NCBI Taxonomy" id="1335746"/>
    <lineage>
        <taxon>Bacteria</taxon>
        <taxon>Pseudomonadati</taxon>
        <taxon>Pseudomonadota</taxon>
        <taxon>Gammaproteobacteria</taxon>
        <taxon>Chromatiales</taxon>
        <taxon>Ectothiorhodospiraceae</taxon>
        <taxon>Spiribacter</taxon>
    </lineage>
</organism>
<name>A0A540V8V8_9GAMM</name>
<dbReference type="Pfam" id="PF04365">
    <property type="entry name" value="BrnT_toxin"/>
    <property type="match status" value="1"/>
</dbReference>
<evidence type="ECO:0000313" key="1">
    <source>
        <dbReference type="EMBL" id="TQE93178.1"/>
    </source>
</evidence>
<sequence>MIQWKDITGFDWDEGNARKSVDKQGVGQSEAEQVFFNTPLLVLADEVHSRSEPRYHALGITHEGRRLHITFTLREQSTRIRVISARDMHRKERAIYEQDQEDS</sequence>
<evidence type="ECO:0000313" key="2">
    <source>
        <dbReference type="Proteomes" id="UP000315400"/>
    </source>
</evidence>